<feature type="compositionally biased region" description="Polar residues" evidence="1">
    <location>
        <begin position="383"/>
        <end position="396"/>
    </location>
</feature>
<gene>
    <name evidence="2" type="ORF">PENNAL_c0105G10073</name>
</gene>
<dbReference type="PROSITE" id="PS51257">
    <property type="entry name" value="PROKAR_LIPOPROTEIN"/>
    <property type="match status" value="1"/>
</dbReference>
<feature type="compositionally biased region" description="Basic and acidic residues" evidence="1">
    <location>
        <begin position="103"/>
        <end position="120"/>
    </location>
</feature>
<feature type="region of interest" description="Disordered" evidence="1">
    <location>
        <begin position="383"/>
        <end position="420"/>
    </location>
</feature>
<dbReference type="Proteomes" id="UP000191691">
    <property type="component" value="Unassembled WGS sequence"/>
</dbReference>
<sequence>MCKHTYHHYPSCGHISNWSMTSCQEYTNKLRLAGPKHSVSCTQIKASHDLLLSTQPSMCVQCEREWAENLSHGDGQTQTSNPYRRIEGLDATGGIIEVDARMVGDPTPDDRDTSSTDHSDNGQIFLGAAVGNSGNGDKDGAGHSDNGQICPRAVVESESDCGRLARTENSSRTVVNSARANPSSEVAGDLDSFASTIKTSPVHPAHGCETDDPKGGVEVESPDVETAACASLSDASSDTGISDSLCGSSLIRYNVLKMRIDEYLEKRQQQREVDTDHNQHHADADVDDHHTLEGTVADHNSSNEPSLDIDIVQQRIEATVLKRIEENNEKEARQEAISKLLDTALLQKDRDDRREQNAELGIEEDPHLWDTESINRMWQAKNSTPATPANASNPVSPRTCPSRESQQSSPTPEPKPKKHMYMGSMFADEEGAYRRGLRDVRPYGNYSGEWEGFMMAESEDDANRQGLLDPVHVRGCCAERTADFHLFYGLMHAPSEFDAEKRWLEDIRRMPGEEGKFYGLLRADDLHHARAMGLTDIRHPWGCCKDALFTMPERVRHRYSGYMSAISLEEVGYMGLCDAEPVPGECGDYYGGRYYGYVEAYCELDAFQMGLKEPKHDGDCCAKAEVSVSISDTISDAGQYTYYGYMYASSEEEVVNRGLKDVLLVPGFDIKYSGNLQAGSEEEAKAMGLFEPSRI</sequence>
<comment type="caution">
    <text evidence="2">The sequence shown here is derived from an EMBL/GenBank/DDBJ whole genome shotgun (WGS) entry which is preliminary data.</text>
</comment>
<feature type="region of interest" description="Disordered" evidence="1">
    <location>
        <begin position="103"/>
        <end position="148"/>
    </location>
</feature>
<protein>
    <submittedName>
        <fullName evidence="2">Uncharacterized protein</fullName>
    </submittedName>
</protein>
<dbReference type="OMA" id="GEWEGFM"/>
<keyword evidence="3" id="KW-1185">Reference proteome</keyword>
<evidence type="ECO:0000313" key="2">
    <source>
        <dbReference type="EMBL" id="OQE71486.1"/>
    </source>
</evidence>
<accession>A0A1V6X8R2</accession>
<proteinExistence type="predicted"/>
<reference evidence="3" key="1">
    <citation type="journal article" date="2017" name="Nat. Microbiol.">
        <title>Global analysis of biosynthetic gene clusters reveals vast potential of secondary metabolite production in Penicillium species.</title>
        <authorList>
            <person name="Nielsen J.C."/>
            <person name="Grijseels S."/>
            <person name="Prigent S."/>
            <person name="Ji B."/>
            <person name="Dainat J."/>
            <person name="Nielsen K.F."/>
            <person name="Frisvad J.C."/>
            <person name="Workman M."/>
            <person name="Nielsen J."/>
        </authorList>
    </citation>
    <scope>NUCLEOTIDE SEQUENCE [LARGE SCALE GENOMIC DNA]</scope>
    <source>
        <strain evidence="3">IBT 13039</strain>
    </source>
</reference>
<name>A0A1V6X8R2_PENNA</name>
<dbReference type="EMBL" id="MOOB01000105">
    <property type="protein sequence ID" value="OQE71486.1"/>
    <property type="molecule type" value="Genomic_DNA"/>
</dbReference>
<evidence type="ECO:0000313" key="3">
    <source>
        <dbReference type="Proteomes" id="UP000191691"/>
    </source>
</evidence>
<organism evidence="2 3">
    <name type="scientific">Penicillium nalgiovense</name>
    <dbReference type="NCBI Taxonomy" id="60175"/>
    <lineage>
        <taxon>Eukaryota</taxon>
        <taxon>Fungi</taxon>
        <taxon>Dikarya</taxon>
        <taxon>Ascomycota</taxon>
        <taxon>Pezizomycotina</taxon>
        <taxon>Eurotiomycetes</taxon>
        <taxon>Eurotiomycetidae</taxon>
        <taxon>Eurotiales</taxon>
        <taxon>Aspergillaceae</taxon>
        <taxon>Penicillium</taxon>
    </lineage>
</organism>
<evidence type="ECO:0000256" key="1">
    <source>
        <dbReference type="SAM" id="MobiDB-lite"/>
    </source>
</evidence>
<dbReference type="AlphaFoldDB" id="A0A1V6X8R2"/>